<keyword evidence="8" id="KW-1185">Reference proteome</keyword>
<keyword evidence="5" id="KW-0539">Nucleus</keyword>
<evidence type="ECO:0000256" key="4">
    <source>
        <dbReference type="ARBA" id="ARBA00023163"/>
    </source>
</evidence>
<dbReference type="PANTHER" id="PTHR47660">
    <property type="entry name" value="TRANSCRIPTION FACTOR WITH C2H2 AND ZN(2)-CYS(6) DNA BINDING DOMAIN (EUROFUNG)-RELATED-RELATED"/>
    <property type="match status" value="1"/>
</dbReference>
<dbReference type="SMART" id="SM00066">
    <property type="entry name" value="GAL4"/>
    <property type="match status" value="1"/>
</dbReference>
<evidence type="ECO:0000313" key="8">
    <source>
        <dbReference type="Proteomes" id="UP000800092"/>
    </source>
</evidence>
<dbReference type="AlphaFoldDB" id="A0A6A6GZM7"/>
<dbReference type="InterPro" id="IPR001138">
    <property type="entry name" value="Zn2Cys6_DnaBD"/>
</dbReference>
<dbReference type="CDD" id="cd00067">
    <property type="entry name" value="GAL4"/>
    <property type="match status" value="1"/>
</dbReference>
<dbReference type="PROSITE" id="PS50048">
    <property type="entry name" value="ZN2_CY6_FUNGAL_2"/>
    <property type="match status" value="1"/>
</dbReference>
<dbReference type="PANTHER" id="PTHR47660:SF3">
    <property type="entry name" value="FINGER DOMAIN PROTEIN, PUTATIVE (AFU_ORTHOLOGUE AFUA_4G03310)-RELATED"/>
    <property type="match status" value="1"/>
</dbReference>
<keyword evidence="2" id="KW-0862">Zinc</keyword>
<dbReference type="GO" id="GO:0000981">
    <property type="term" value="F:DNA-binding transcription factor activity, RNA polymerase II-specific"/>
    <property type="evidence" value="ECO:0007669"/>
    <property type="project" value="InterPro"/>
</dbReference>
<keyword evidence="1" id="KW-0479">Metal-binding</keyword>
<gene>
    <name evidence="7" type="ORF">EV356DRAFT_507861</name>
</gene>
<evidence type="ECO:0000256" key="5">
    <source>
        <dbReference type="ARBA" id="ARBA00023242"/>
    </source>
</evidence>
<keyword evidence="4" id="KW-0804">Transcription</keyword>
<feature type="domain" description="Zn(2)-C6 fungal-type" evidence="6">
    <location>
        <begin position="7"/>
        <end position="37"/>
    </location>
</feature>
<proteinExistence type="predicted"/>
<accession>A0A6A6GZM7</accession>
<dbReference type="SUPFAM" id="SSF57701">
    <property type="entry name" value="Zn2/Cys6 DNA-binding domain"/>
    <property type="match status" value="1"/>
</dbReference>
<name>A0A6A6GZM7_VIRVR</name>
<protein>
    <recommendedName>
        <fullName evidence="6">Zn(2)-C6 fungal-type domain-containing protein</fullName>
    </recommendedName>
</protein>
<dbReference type="InterPro" id="IPR036864">
    <property type="entry name" value="Zn2-C6_fun-type_DNA-bd_sf"/>
</dbReference>
<evidence type="ECO:0000259" key="6">
    <source>
        <dbReference type="PROSITE" id="PS50048"/>
    </source>
</evidence>
<sequence>MSNITPSCIACAGAKRRCGKQRPRCLRCSSRGVECRYPQPKPSNFIAYSEHSTVFPQNPVSASRLSQLSARSDLHVGEPNAFRPSLGLDFAGLSLGVPDDRLASWWFISPDTWLIDHVPEGKEIRPRSPAALKYAVTTVHGWLGQWVDGYSNPFIHHELYRHRSPKCIQDAYMALSCYLHRNPSNEQAIFQIIQDRARQLVEQNTLPAGSPSRVDPTNLDPLIHLARAQALLVYQLIGLYDGNIRLRCIAESHIPVLNSWMRQAVDQASQSDSLGSYLVSSSCAERAANRLSWETFVWYSWILAESLRRTWLVVSAIQAAYLTSQDGVAYCLGGMMFTSREGFWEAPSALVWQRRCSEVYGGLVRLTETDKLFAMVAPEDLNDFAKLALGITFGMEQMERWGVATSDSSS</sequence>
<dbReference type="Pfam" id="PF00172">
    <property type="entry name" value="Zn_clus"/>
    <property type="match status" value="1"/>
</dbReference>
<dbReference type="Proteomes" id="UP000800092">
    <property type="component" value="Unassembled WGS sequence"/>
</dbReference>
<evidence type="ECO:0000256" key="1">
    <source>
        <dbReference type="ARBA" id="ARBA00022723"/>
    </source>
</evidence>
<evidence type="ECO:0000256" key="3">
    <source>
        <dbReference type="ARBA" id="ARBA00023015"/>
    </source>
</evidence>
<reference evidence="7" key="1">
    <citation type="journal article" date="2020" name="Stud. Mycol.">
        <title>101 Dothideomycetes genomes: a test case for predicting lifestyles and emergence of pathogens.</title>
        <authorList>
            <person name="Haridas S."/>
            <person name="Albert R."/>
            <person name="Binder M."/>
            <person name="Bloem J."/>
            <person name="Labutti K."/>
            <person name="Salamov A."/>
            <person name="Andreopoulos B."/>
            <person name="Baker S."/>
            <person name="Barry K."/>
            <person name="Bills G."/>
            <person name="Bluhm B."/>
            <person name="Cannon C."/>
            <person name="Castanera R."/>
            <person name="Culley D."/>
            <person name="Daum C."/>
            <person name="Ezra D."/>
            <person name="Gonzalez J."/>
            <person name="Henrissat B."/>
            <person name="Kuo A."/>
            <person name="Liang C."/>
            <person name="Lipzen A."/>
            <person name="Lutzoni F."/>
            <person name="Magnuson J."/>
            <person name="Mondo S."/>
            <person name="Nolan M."/>
            <person name="Ohm R."/>
            <person name="Pangilinan J."/>
            <person name="Park H.-J."/>
            <person name="Ramirez L."/>
            <person name="Alfaro M."/>
            <person name="Sun H."/>
            <person name="Tritt A."/>
            <person name="Yoshinaga Y."/>
            <person name="Zwiers L.-H."/>
            <person name="Turgeon B."/>
            <person name="Goodwin S."/>
            <person name="Spatafora J."/>
            <person name="Crous P."/>
            <person name="Grigoriev I."/>
        </authorList>
    </citation>
    <scope>NUCLEOTIDE SEQUENCE</scope>
    <source>
        <strain evidence="7">Tuck. ex Michener</strain>
    </source>
</reference>
<evidence type="ECO:0000313" key="7">
    <source>
        <dbReference type="EMBL" id="KAF2231061.1"/>
    </source>
</evidence>
<keyword evidence="3" id="KW-0805">Transcription regulation</keyword>
<dbReference type="EMBL" id="ML991832">
    <property type="protein sequence ID" value="KAF2231061.1"/>
    <property type="molecule type" value="Genomic_DNA"/>
</dbReference>
<dbReference type="PROSITE" id="PS00463">
    <property type="entry name" value="ZN2_CY6_FUNGAL_1"/>
    <property type="match status" value="1"/>
</dbReference>
<dbReference type="GO" id="GO:0008270">
    <property type="term" value="F:zinc ion binding"/>
    <property type="evidence" value="ECO:0007669"/>
    <property type="project" value="InterPro"/>
</dbReference>
<dbReference type="Gene3D" id="4.10.240.10">
    <property type="entry name" value="Zn(2)-C6 fungal-type DNA-binding domain"/>
    <property type="match status" value="1"/>
</dbReference>
<dbReference type="OrthoDB" id="5355161at2759"/>
<organism evidence="7 8">
    <name type="scientific">Viridothelium virens</name>
    <name type="common">Speckled blister lichen</name>
    <name type="synonym">Trypethelium virens</name>
    <dbReference type="NCBI Taxonomy" id="1048519"/>
    <lineage>
        <taxon>Eukaryota</taxon>
        <taxon>Fungi</taxon>
        <taxon>Dikarya</taxon>
        <taxon>Ascomycota</taxon>
        <taxon>Pezizomycotina</taxon>
        <taxon>Dothideomycetes</taxon>
        <taxon>Dothideomycetes incertae sedis</taxon>
        <taxon>Trypetheliales</taxon>
        <taxon>Trypetheliaceae</taxon>
        <taxon>Viridothelium</taxon>
    </lineage>
</organism>
<evidence type="ECO:0000256" key="2">
    <source>
        <dbReference type="ARBA" id="ARBA00022833"/>
    </source>
</evidence>